<feature type="compositionally biased region" description="Gly residues" evidence="1">
    <location>
        <begin position="223"/>
        <end position="240"/>
    </location>
</feature>
<feature type="region of interest" description="Disordered" evidence="1">
    <location>
        <begin position="187"/>
        <end position="352"/>
    </location>
</feature>
<comment type="caution">
    <text evidence="2">The sequence shown here is derived from an EMBL/GenBank/DDBJ whole genome shotgun (WGS) entry which is preliminary data.</text>
</comment>
<evidence type="ECO:0000256" key="1">
    <source>
        <dbReference type="SAM" id="MobiDB-lite"/>
    </source>
</evidence>
<accession>A0AAD8WFW9</accession>
<proteinExistence type="predicted"/>
<name>A0AAD8WFW9_LOLMU</name>
<dbReference type="PANTHER" id="PTHR31286">
    <property type="entry name" value="GLYCINE-RICH CELL WALL STRUCTURAL PROTEIN 1.8-LIKE"/>
    <property type="match status" value="1"/>
</dbReference>
<sequence length="352" mass="38773">MFAAWNSAREVSFRKVEKNLFVVQAKCLGDWKRIMEEGPWLFRYCALMLENFDGATTTPTVIPNKVKVWIQIHKIPPLYRTDKIVKQLASKVGEVDKVEMQVASDGKGEFHRARVNLVSTEPLRRFVTLSPEGFKDMVMQVKFEKIPKFCDYCGLMGHGVLECGTGEHEGEDLQFGEWMLAPMDTWHPTTPRVRGGFTDREAGRGARQSAERGGRTGRSPGVATGGGRGWQGTGRGGRYGGTWREKEGGGTLATRKRGSDEAGLEGSGKELADTATSPLKAVAEGGEDDGKAKSGAQRQLLLTEGSGEKVPPPPPQYVPPKEVKRQKKEKQNGVQDKNKSVAGSMPERRQQQ</sequence>
<evidence type="ECO:0000313" key="3">
    <source>
        <dbReference type="Proteomes" id="UP001231189"/>
    </source>
</evidence>
<dbReference type="Proteomes" id="UP001231189">
    <property type="component" value="Unassembled WGS sequence"/>
</dbReference>
<keyword evidence="3" id="KW-1185">Reference proteome</keyword>
<dbReference type="EMBL" id="JAUUTY010000004">
    <property type="protein sequence ID" value="KAK1652684.1"/>
    <property type="molecule type" value="Genomic_DNA"/>
</dbReference>
<organism evidence="2 3">
    <name type="scientific">Lolium multiflorum</name>
    <name type="common">Italian ryegrass</name>
    <name type="synonym">Lolium perenne subsp. multiflorum</name>
    <dbReference type="NCBI Taxonomy" id="4521"/>
    <lineage>
        <taxon>Eukaryota</taxon>
        <taxon>Viridiplantae</taxon>
        <taxon>Streptophyta</taxon>
        <taxon>Embryophyta</taxon>
        <taxon>Tracheophyta</taxon>
        <taxon>Spermatophyta</taxon>
        <taxon>Magnoliopsida</taxon>
        <taxon>Liliopsida</taxon>
        <taxon>Poales</taxon>
        <taxon>Poaceae</taxon>
        <taxon>BOP clade</taxon>
        <taxon>Pooideae</taxon>
        <taxon>Poodae</taxon>
        <taxon>Poeae</taxon>
        <taxon>Poeae Chloroplast Group 2 (Poeae type)</taxon>
        <taxon>Loliodinae</taxon>
        <taxon>Loliinae</taxon>
        <taxon>Lolium</taxon>
    </lineage>
</organism>
<gene>
    <name evidence="2" type="ORF">QYE76_070489</name>
</gene>
<dbReference type="InterPro" id="IPR040256">
    <property type="entry name" value="At4g02000-like"/>
</dbReference>
<evidence type="ECO:0008006" key="4">
    <source>
        <dbReference type="Google" id="ProtNLM"/>
    </source>
</evidence>
<protein>
    <recommendedName>
        <fullName evidence="4">DUF4283 domain-containing protein</fullName>
    </recommendedName>
</protein>
<dbReference type="PANTHER" id="PTHR31286:SF167">
    <property type="entry name" value="OS09G0268800 PROTEIN"/>
    <property type="match status" value="1"/>
</dbReference>
<feature type="compositionally biased region" description="Basic and acidic residues" evidence="1">
    <location>
        <begin position="197"/>
        <end position="214"/>
    </location>
</feature>
<reference evidence="2" key="1">
    <citation type="submission" date="2023-07" db="EMBL/GenBank/DDBJ databases">
        <title>A chromosome-level genome assembly of Lolium multiflorum.</title>
        <authorList>
            <person name="Chen Y."/>
            <person name="Copetti D."/>
            <person name="Kolliker R."/>
            <person name="Studer B."/>
        </authorList>
    </citation>
    <scope>NUCLEOTIDE SEQUENCE</scope>
    <source>
        <strain evidence="2">02402/16</strain>
        <tissue evidence="2">Leaf</tissue>
    </source>
</reference>
<evidence type="ECO:0000313" key="2">
    <source>
        <dbReference type="EMBL" id="KAK1652684.1"/>
    </source>
</evidence>
<dbReference type="AlphaFoldDB" id="A0AAD8WFW9"/>